<keyword evidence="4 8" id="KW-0378">Hydrolase</keyword>
<reference evidence="9 10" key="1">
    <citation type="journal article" date="2016" name="Nat. Microbiol.">
        <title>The Mouse Intestinal Bacterial Collection (miBC) provides host-specific insight into cultured diversity and functional potential of the gut microbiota.</title>
        <authorList>
            <person name="Lagkouvardos I."/>
            <person name="Pukall R."/>
            <person name="Abt B."/>
            <person name="Foesel B.U."/>
            <person name="Meier-Kolthoff J.P."/>
            <person name="Kumar N."/>
            <person name="Bresciani A."/>
            <person name="Martinez I."/>
            <person name="Just S."/>
            <person name="Ziegler C."/>
            <person name="Brugiroux S."/>
            <person name="Garzetti D."/>
            <person name="Wenning M."/>
            <person name="Bui T.P."/>
            <person name="Wang J."/>
            <person name="Hugenholtz F."/>
            <person name="Plugge C.M."/>
            <person name="Peterson D.A."/>
            <person name="Hornef M.W."/>
            <person name="Baines J.F."/>
            <person name="Smidt H."/>
            <person name="Walter J."/>
            <person name="Kristiansen K."/>
            <person name="Nielsen H.B."/>
            <person name="Haller D."/>
            <person name="Overmann J."/>
            <person name="Stecher B."/>
            <person name="Clavel T."/>
        </authorList>
    </citation>
    <scope>NUCLEOTIDE SEQUENCE [LARGE SCALE GENOMIC DNA]</scope>
    <source>
        <strain evidence="9 10">DSM 28560</strain>
    </source>
</reference>
<dbReference type="PANTHER" id="PTHR13604:SF0">
    <property type="entry name" value="ABASIC SITE PROCESSING PROTEIN HMCES"/>
    <property type="match status" value="1"/>
</dbReference>
<dbReference type="Proteomes" id="UP000295710">
    <property type="component" value="Unassembled WGS sequence"/>
</dbReference>
<organism evidence="9 10">
    <name type="scientific">Extibacter muris</name>
    <dbReference type="NCBI Taxonomy" id="1796622"/>
    <lineage>
        <taxon>Bacteria</taxon>
        <taxon>Bacillati</taxon>
        <taxon>Bacillota</taxon>
        <taxon>Clostridia</taxon>
        <taxon>Lachnospirales</taxon>
        <taxon>Lachnospiraceae</taxon>
        <taxon>Extibacter</taxon>
    </lineage>
</organism>
<dbReference type="GO" id="GO:0106300">
    <property type="term" value="P:protein-DNA covalent cross-linking repair"/>
    <property type="evidence" value="ECO:0007669"/>
    <property type="project" value="InterPro"/>
</dbReference>
<dbReference type="RefSeq" id="WP_132273868.1">
    <property type="nucleotide sequence ID" value="NZ_JAOBST010000012.1"/>
</dbReference>
<dbReference type="InterPro" id="IPR003738">
    <property type="entry name" value="SRAP"/>
</dbReference>
<dbReference type="EMBL" id="SMMX01000001">
    <property type="protein sequence ID" value="TDA23258.1"/>
    <property type="molecule type" value="Genomic_DNA"/>
</dbReference>
<dbReference type="Pfam" id="PF02586">
    <property type="entry name" value="SRAP"/>
    <property type="match status" value="1"/>
</dbReference>
<evidence type="ECO:0000256" key="8">
    <source>
        <dbReference type="RuleBase" id="RU364100"/>
    </source>
</evidence>
<name>A0A4R4FI79_9FIRM</name>
<sequence>MCGRYYVDDETAREIEKIVRQLDRKLLIKGEIYPGQKASVIARDAGEAVLRQMDWGYPAPQNKGLVINARSESALQKRMFSESVMNRRCVIPARRFYEWDKDKNKIAFQPEGKTGMFFAGFWKRFSEEDHFIILTTDANASVRPVHNRMPLILDEERSRAWLEDEKRYEQLLGLQPDTLLEKEGFMQESLPF</sequence>
<evidence type="ECO:0000256" key="1">
    <source>
        <dbReference type="ARBA" id="ARBA00008136"/>
    </source>
</evidence>
<dbReference type="AlphaFoldDB" id="A0A4R4FI79"/>
<proteinExistence type="inferred from homology"/>
<evidence type="ECO:0000256" key="5">
    <source>
        <dbReference type="ARBA" id="ARBA00023124"/>
    </source>
</evidence>
<evidence type="ECO:0000256" key="6">
    <source>
        <dbReference type="ARBA" id="ARBA00023125"/>
    </source>
</evidence>
<evidence type="ECO:0000313" key="10">
    <source>
        <dbReference type="Proteomes" id="UP000295710"/>
    </source>
</evidence>
<dbReference type="EC" id="3.4.-.-" evidence="8"/>
<comment type="caution">
    <text evidence="9">The sequence shown here is derived from an EMBL/GenBank/DDBJ whole genome shotgun (WGS) entry which is preliminary data.</text>
</comment>
<evidence type="ECO:0000256" key="4">
    <source>
        <dbReference type="ARBA" id="ARBA00022801"/>
    </source>
</evidence>
<protein>
    <recommendedName>
        <fullName evidence="8">Abasic site processing protein</fullName>
        <ecNumber evidence="8">3.4.-.-</ecNumber>
    </recommendedName>
</protein>
<gene>
    <name evidence="9" type="ORF">E1963_00440</name>
</gene>
<dbReference type="PANTHER" id="PTHR13604">
    <property type="entry name" value="DC12-RELATED"/>
    <property type="match status" value="1"/>
</dbReference>
<keyword evidence="3" id="KW-0227">DNA damage</keyword>
<dbReference type="SUPFAM" id="SSF143081">
    <property type="entry name" value="BB1717-like"/>
    <property type="match status" value="1"/>
</dbReference>
<dbReference type="GO" id="GO:0008233">
    <property type="term" value="F:peptidase activity"/>
    <property type="evidence" value="ECO:0007669"/>
    <property type="project" value="UniProtKB-KW"/>
</dbReference>
<keyword evidence="10" id="KW-1185">Reference proteome</keyword>
<evidence type="ECO:0000313" key="9">
    <source>
        <dbReference type="EMBL" id="TDA23258.1"/>
    </source>
</evidence>
<keyword evidence="6" id="KW-0238">DNA-binding</keyword>
<evidence type="ECO:0000256" key="7">
    <source>
        <dbReference type="ARBA" id="ARBA00023239"/>
    </source>
</evidence>
<dbReference type="InterPro" id="IPR036590">
    <property type="entry name" value="SRAP-like"/>
</dbReference>
<keyword evidence="7" id="KW-0456">Lyase</keyword>
<dbReference type="GO" id="GO:0006508">
    <property type="term" value="P:proteolysis"/>
    <property type="evidence" value="ECO:0007669"/>
    <property type="project" value="UniProtKB-KW"/>
</dbReference>
<keyword evidence="5" id="KW-0190">Covalent protein-DNA linkage</keyword>
<evidence type="ECO:0000256" key="3">
    <source>
        <dbReference type="ARBA" id="ARBA00022763"/>
    </source>
</evidence>
<evidence type="ECO:0000256" key="2">
    <source>
        <dbReference type="ARBA" id="ARBA00022670"/>
    </source>
</evidence>
<dbReference type="GO" id="GO:0003697">
    <property type="term" value="F:single-stranded DNA binding"/>
    <property type="evidence" value="ECO:0007669"/>
    <property type="project" value="InterPro"/>
</dbReference>
<dbReference type="Gene3D" id="3.90.1680.10">
    <property type="entry name" value="SOS response associated peptidase-like"/>
    <property type="match status" value="1"/>
</dbReference>
<comment type="similarity">
    <text evidence="1 8">Belongs to the SOS response-associated peptidase family.</text>
</comment>
<keyword evidence="2 8" id="KW-0645">Protease</keyword>
<dbReference type="GO" id="GO:0016829">
    <property type="term" value="F:lyase activity"/>
    <property type="evidence" value="ECO:0007669"/>
    <property type="project" value="UniProtKB-KW"/>
</dbReference>
<accession>A0A4R4FI79</accession>